<comment type="caution">
    <text evidence="5">The sequence shown here is derived from an EMBL/GenBank/DDBJ whole genome shotgun (WGS) entry which is preliminary data.</text>
</comment>
<keyword evidence="6" id="KW-1185">Reference proteome</keyword>
<dbReference type="InterPro" id="IPR013658">
    <property type="entry name" value="SGL"/>
</dbReference>
<feature type="domain" description="SMP-30/Gluconolactonase/LRE-like region" evidence="4">
    <location>
        <begin position="1"/>
        <end position="100"/>
    </location>
</feature>
<dbReference type="GO" id="GO:0005509">
    <property type="term" value="F:calcium ion binding"/>
    <property type="evidence" value="ECO:0007669"/>
    <property type="project" value="TreeGrafter"/>
</dbReference>
<dbReference type="Pfam" id="PF08450">
    <property type="entry name" value="SGL"/>
    <property type="match status" value="1"/>
</dbReference>
<evidence type="ECO:0000256" key="1">
    <source>
        <dbReference type="ARBA" id="ARBA00008853"/>
    </source>
</evidence>
<keyword evidence="3" id="KW-0479">Metal-binding</keyword>
<comment type="similarity">
    <text evidence="1">Belongs to the SMP-30/CGR1 family.</text>
</comment>
<dbReference type="Proteomes" id="UP001168821">
    <property type="component" value="Unassembled WGS sequence"/>
</dbReference>
<evidence type="ECO:0000313" key="5">
    <source>
        <dbReference type="EMBL" id="KAJ3654206.1"/>
    </source>
</evidence>
<gene>
    <name evidence="5" type="ORF">Zmor_013410</name>
</gene>
<organism evidence="5 6">
    <name type="scientific">Zophobas morio</name>
    <dbReference type="NCBI Taxonomy" id="2755281"/>
    <lineage>
        <taxon>Eukaryota</taxon>
        <taxon>Metazoa</taxon>
        <taxon>Ecdysozoa</taxon>
        <taxon>Arthropoda</taxon>
        <taxon>Hexapoda</taxon>
        <taxon>Insecta</taxon>
        <taxon>Pterygota</taxon>
        <taxon>Neoptera</taxon>
        <taxon>Endopterygota</taxon>
        <taxon>Coleoptera</taxon>
        <taxon>Polyphaga</taxon>
        <taxon>Cucujiformia</taxon>
        <taxon>Tenebrionidae</taxon>
        <taxon>Zophobas</taxon>
    </lineage>
</organism>
<feature type="active site" description="Proton donor/acceptor" evidence="2">
    <location>
        <position position="41"/>
    </location>
</feature>
<dbReference type="Gene3D" id="2.120.10.30">
    <property type="entry name" value="TolB, C-terminal domain"/>
    <property type="match status" value="1"/>
</dbReference>
<dbReference type="InterPro" id="IPR005511">
    <property type="entry name" value="SMP-30"/>
</dbReference>
<dbReference type="PANTHER" id="PTHR10907">
    <property type="entry name" value="REGUCALCIN"/>
    <property type="match status" value="1"/>
</dbReference>
<evidence type="ECO:0000256" key="3">
    <source>
        <dbReference type="PIRSR" id="PIRSR605511-2"/>
    </source>
</evidence>
<name>A0AA38IH95_9CUCU</name>
<sequence>MFYIDSLGGVDRFDFDATSGTISNRVRWFTLEKLGIPGIPDGMTIDSDGNLWVAVVGASRVVKVDGSKSETLLDTVNIPTEQVTSVTFGGQNLDELYVTTGFIYFRGVKPSRPAAGAIYRVTGLGVQGLPAANFKLND</sequence>
<protein>
    <recommendedName>
        <fullName evidence="4">SMP-30/Gluconolactonase/LRE-like region domain-containing protein</fullName>
    </recommendedName>
</protein>
<keyword evidence="3" id="KW-0862">Zinc</keyword>
<evidence type="ECO:0000313" key="6">
    <source>
        <dbReference type="Proteomes" id="UP001168821"/>
    </source>
</evidence>
<dbReference type="EMBL" id="JALNTZ010000004">
    <property type="protein sequence ID" value="KAJ3654206.1"/>
    <property type="molecule type" value="Genomic_DNA"/>
</dbReference>
<accession>A0AA38IH95</accession>
<feature type="binding site" evidence="3">
    <location>
        <position position="41"/>
    </location>
    <ligand>
        <name>a divalent metal cation</name>
        <dbReference type="ChEBI" id="CHEBI:60240"/>
    </ligand>
</feature>
<dbReference type="SUPFAM" id="SSF63829">
    <property type="entry name" value="Calcium-dependent phosphotriesterase"/>
    <property type="match status" value="1"/>
</dbReference>
<comment type="cofactor">
    <cofactor evidence="3">
        <name>Zn(2+)</name>
        <dbReference type="ChEBI" id="CHEBI:29105"/>
    </cofactor>
    <text evidence="3">Binds 1 divalent metal cation per subunit.</text>
</comment>
<dbReference type="GO" id="GO:0004341">
    <property type="term" value="F:gluconolactonase activity"/>
    <property type="evidence" value="ECO:0007669"/>
    <property type="project" value="TreeGrafter"/>
</dbReference>
<dbReference type="AlphaFoldDB" id="A0AA38IH95"/>
<dbReference type="PANTHER" id="PTHR10907:SF66">
    <property type="entry name" value="MIP34848P1-RELATED"/>
    <property type="match status" value="1"/>
</dbReference>
<dbReference type="InterPro" id="IPR011042">
    <property type="entry name" value="6-blade_b-propeller_TolB-like"/>
</dbReference>
<proteinExistence type="inferred from homology"/>
<dbReference type="GO" id="GO:0019853">
    <property type="term" value="P:L-ascorbic acid biosynthetic process"/>
    <property type="evidence" value="ECO:0007669"/>
    <property type="project" value="TreeGrafter"/>
</dbReference>
<evidence type="ECO:0000259" key="4">
    <source>
        <dbReference type="Pfam" id="PF08450"/>
    </source>
</evidence>
<reference evidence="5" key="1">
    <citation type="journal article" date="2023" name="G3 (Bethesda)">
        <title>Whole genome assemblies of Zophobas morio and Tenebrio molitor.</title>
        <authorList>
            <person name="Kaur S."/>
            <person name="Stinson S.A."/>
            <person name="diCenzo G.C."/>
        </authorList>
    </citation>
    <scope>NUCLEOTIDE SEQUENCE</scope>
    <source>
        <strain evidence="5">QUZm001</strain>
    </source>
</reference>
<evidence type="ECO:0000256" key="2">
    <source>
        <dbReference type="PIRSR" id="PIRSR605511-1"/>
    </source>
</evidence>
<dbReference type="PRINTS" id="PR01790">
    <property type="entry name" value="SMP30FAMILY"/>
</dbReference>